<feature type="transmembrane region" description="Helical" evidence="9">
    <location>
        <begin position="47"/>
        <end position="68"/>
    </location>
</feature>
<keyword evidence="4" id="KW-0547">Nucleotide-binding</keyword>
<dbReference type="InterPro" id="IPR039421">
    <property type="entry name" value="Type_1_exporter"/>
</dbReference>
<reference evidence="13" key="1">
    <citation type="journal article" date="2019" name="Int. J. Syst. Evol. Microbiol.">
        <title>The Global Catalogue of Microorganisms (GCM) 10K type strain sequencing project: providing services to taxonomists for standard genome sequencing and annotation.</title>
        <authorList>
            <consortium name="The Broad Institute Genomics Platform"/>
            <consortium name="The Broad Institute Genome Sequencing Center for Infectious Disease"/>
            <person name="Wu L."/>
            <person name="Ma J."/>
        </authorList>
    </citation>
    <scope>NUCLEOTIDE SEQUENCE [LARGE SCALE GENOMIC DNA]</scope>
    <source>
        <strain evidence="13">CGMCC 1.10188</strain>
    </source>
</reference>
<dbReference type="PANTHER" id="PTHR24221:SF402">
    <property type="entry name" value="IRON-SULFUR CLUSTERS TRANSPORTER ABCB7, MITOCHONDRIAL"/>
    <property type="match status" value="1"/>
</dbReference>
<feature type="transmembrane region" description="Helical" evidence="9">
    <location>
        <begin position="162"/>
        <end position="185"/>
    </location>
</feature>
<dbReference type="Pfam" id="PF00005">
    <property type="entry name" value="ABC_tran"/>
    <property type="match status" value="1"/>
</dbReference>
<feature type="domain" description="ABC transmembrane type-1" evidence="11">
    <location>
        <begin position="48"/>
        <end position="336"/>
    </location>
</feature>
<feature type="domain" description="ABC transporter" evidence="10">
    <location>
        <begin position="370"/>
        <end position="609"/>
    </location>
</feature>
<keyword evidence="13" id="KW-1185">Reference proteome</keyword>
<dbReference type="CDD" id="cd18582">
    <property type="entry name" value="ABC_6TM_ATM1_ABCB7"/>
    <property type="match status" value="1"/>
</dbReference>
<dbReference type="Gene3D" id="3.40.50.300">
    <property type="entry name" value="P-loop containing nucleotide triphosphate hydrolases"/>
    <property type="match status" value="1"/>
</dbReference>
<feature type="compositionally biased region" description="Acidic residues" evidence="8">
    <location>
        <begin position="635"/>
        <end position="644"/>
    </location>
</feature>
<dbReference type="RefSeq" id="WP_372402626.1">
    <property type="nucleotide sequence ID" value="NZ_BMDZ01000024.1"/>
</dbReference>
<feature type="region of interest" description="Disordered" evidence="8">
    <location>
        <begin position="608"/>
        <end position="644"/>
    </location>
</feature>
<dbReference type="GO" id="GO:0005524">
    <property type="term" value="F:ATP binding"/>
    <property type="evidence" value="ECO:0007669"/>
    <property type="project" value="UniProtKB-KW"/>
</dbReference>
<dbReference type="InterPro" id="IPR027417">
    <property type="entry name" value="P-loop_NTPase"/>
</dbReference>
<evidence type="ECO:0000256" key="6">
    <source>
        <dbReference type="ARBA" id="ARBA00022989"/>
    </source>
</evidence>
<evidence type="ECO:0000259" key="11">
    <source>
        <dbReference type="PROSITE" id="PS50929"/>
    </source>
</evidence>
<dbReference type="EMBL" id="BMDZ01000024">
    <property type="protein sequence ID" value="GGB40861.1"/>
    <property type="molecule type" value="Genomic_DNA"/>
</dbReference>
<evidence type="ECO:0000256" key="9">
    <source>
        <dbReference type="SAM" id="Phobius"/>
    </source>
</evidence>
<evidence type="ECO:0000256" key="5">
    <source>
        <dbReference type="ARBA" id="ARBA00022840"/>
    </source>
</evidence>
<dbReference type="InterPro" id="IPR036640">
    <property type="entry name" value="ABC1_TM_sf"/>
</dbReference>
<evidence type="ECO:0000256" key="7">
    <source>
        <dbReference type="ARBA" id="ARBA00023136"/>
    </source>
</evidence>
<dbReference type="PROSITE" id="PS00211">
    <property type="entry name" value="ABC_TRANSPORTER_1"/>
    <property type="match status" value="1"/>
</dbReference>
<dbReference type="Proteomes" id="UP000603352">
    <property type="component" value="Unassembled WGS sequence"/>
</dbReference>
<protein>
    <submittedName>
        <fullName evidence="12">ABC transporter ATP-binding protein</fullName>
    </submittedName>
</protein>
<dbReference type="Gene3D" id="1.20.1560.10">
    <property type="entry name" value="ABC transporter type 1, transmembrane domain"/>
    <property type="match status" value="1"/>
</dbReference>
<dbReference type="InterPro" id="IPR011527">
    <property type="entry name" value="ABC1_TM_dom"/>
</dbReference>
<keyword evidence="5 12" id="KW-0067">ATP-binding</keyword>
<dbReference type="SUPFAM" id="SSF90123">
    <property type="entry name" value="ABC transporter transmembrane region"/>
    <property type="match status" value="1"/>
</dbReference>
<dbReference type="PANTHER" id="PTHR24221">
    <property type="entry name" value="ATP-BINDING CASSETTE SUB-FAMILY B"/>
    <property type="match status" value="1"/>
</dbReference>
<evidence type="ECO:0000256" key="4">
    <source>
        <dbReference type="ARBA" id="ARBA00022741"/>
    </source>
</evidence>
<evidence type="ECO:0000256" key="8">
    <source>
        <dbReference type="SAM" id="MobiDB-lite"/>
    </source>
</evidence>
<comment type="subcellular location">
    <subcellularLocation>
        <location evidence="1">Cell membrane</location>
        <topology evidence="1">Multi-pass membrane protein</topology>
    </subcellularLocation>
</comment>
<dbReference type="PROSITE" id="PS50929">
    <property type="entry name" value="ABC_TM1F"/>
    <property type="match status" value="1"/>
</dbReference>
<dbReference type="SMART" id="SM00382">
    <property type="entry name" value="AAA"/>
    <property type="match status" value="1"/>
</dbReference>
<evidence type="ECO:0000256" key="2">
    <source>
        <dbReference type="ARBA" id="ARBA00022448"/>
    </source>
</evidence>
<evidence type="ECO:0000256" key="1">
    <source>
        <dbReference type="ARBA" id="ARBA00004651"/>
    </source>
</evidence>
<feature type="transmembrane region" description="Helical" evidence="9">
    <location>
        <begin position="279"/>
        <end position="301"/>
    </location>
</feature>
<keyword evidence="2" id="KW-0813">Transport</keyword>
<organism evidence="12 13">
    <name type="scientific">Tistrella bauzanensis</name>
    <dbReference type="NCBI Taxonomy" id="657419"/>
    <lineage>
        <taxon>Bacteria</taxon>
        <taxon>Pseudomonadati</taxon>
        <taxon>Pseudomonadota</taxon>
        <taxon>Alphaproteobacteria</taxon>
        <taxon>Geminicoccales</taxon>
        <taxon>Geminicoccaceae</taxon>
        <taxon>Tistrella</taxon>
    </lineage>
</organism>
<feature type="transmembrane region" description="Helical" evidence="9">
    <location>
        <begin position="191"/>
        <end position="212"/>
    </location>
</feature>
<comment type="caution">
    <text evidence="12">The sequence shown here is derived from an EMBL/GenBank/DDBJ whole genome shotgun (WGS) entry which is preliminary data.</text>
</comment>
<feature type="transmembrane region" description="Helical" evidence="9">
    <location>
        <begin position="313"/>
        <end position="331"/>
    </location>
</feature>
<keyword evidence="3 9" id="KW-0812">Transmembrane</keyword>
<dbReference type="Pfam" id="PF00664">
    <property type="entry name" value="ABC_membrane"/>
    <property type="match status" value="1"/>
</dbReference>
<evidence type="ECO:0000313" key="13">
    <source>
        <dbReference type="Proteomes" id="UP000603352"/>
    </source>
</evidence>
<proteinExistence type="predicted"/>
<dbReference type="SUPFAM" id="SSF52540">
    <property type="entry name" value="P-loop containing nucleoside triphosphate hydrolases"/>
    <property type="match status" value="1"/>
</dbReference>
<evidence type="ECO:0000256" key="3">
    <source>
        <dbReference type="ARBA" id="ARBA00022692"/>
    </source>
</evidence>
<dbReference type="InterPro" id="IPR017871">
    <property type="entry name" value="ABC_transporter-like_CS"/>
</dbReference>
<feature type="compositionally biased region" description="Pro residues" evidence="8">
    <location>
        <begin position="615"/>
        <end position="633"/>
    </location>
</feature>
<dbReference type="InterPro" id="IPR003593">
    <property type="entry name" value="AAA+_ATPase"/>
</dbReference>
<sequence>MSRGMGRGGGMPADLPPTPVERPQFAATRDLLPYLWPRGRPDMKIRVVLAVLALLLAKAAMLTVPLFYKQAVDALGAKGGAAATAVLVPVGLIVAYGVARLAGQAMGELRDAIFSRVAQHATRAAGLDVFRHLHRLSLRFHLERRTGALARAIERGVQGIQFLLSTVLFSIVPTLIEMLLVAGVLWRLYDWRFAAVTLATVGTYVAFTIRVSEMRVIHRREMNARDQEAGGRAMDSLLNYETVKYFGAEAREAGRYDQALAAYEVAAVRSQLSLSALNVGQAVIIAGGLVSIMMLAAGGIADGEMTVGDFVAVNAYLIQLYVPLNVLGFVYRQLRQALTDMETMFALAAVRPDVADRPDAPALAVAGGEIRFQAVDFGYDPRRPILKGLDFTAPAGATVAIVGPSGAGKSTISRLMFRFFDPDGGAILIDGQDLRAVTQASLRDAVGMVPQDPVLFNDTLGYNIAYGRPDATTDEIMAAIERAALGPLVASLPDGLNSRVGERGLKLSGGEKQRVAIARALLKDPPILIFDEATSALDTRTEALIRDGLIRDELTTAGRGRTMLVIAHRLSTVVDADLIVVLDDGRVVEQGRHEALVAAGGLYARLWARQSAEPQTPPEPAPSEPTPSEPPAPSTDDDDDRIIP</sequence>
<keyword evidence="7 9" id="KW-0472">Membrane</keyword>
<evidence type="ECO:0000313" key="12">
    <source>
        <dbReference type="EMBL" id="GGB40861.1"/>
    </source>
</evidence>
<name>A0ABQ1IIN1_9PROT</name>
<dbReference type="PROSITE" id="PS50893">
    <property type="entry name" value="ABC_TRANSPORTER_2"/>
    <property type="match status" value="1"/>
</dbReference>
<evidence type="ECO:0000259" key="10">
    <source>
        <dbReference type="PROSITE" id="PS50893"/>
    </source>
</evidence>
<keyword evidence="6 9" id="KW-1133">Transmembrane helix</keyword>
<dbReference type="InterPro" id="IPR003439">
    <property type="entry name" value="ABC_transporter-like_ATP-bd"/>
</dbReference>
<gene>
    <name evidence="12" type="ORF">GCM10011505_22910</name>
</gene>
<feature type="transmembrane region" description="Helical" evidence="9">
    <location>
        <begin position="80"/>
        <end position="99"/>
    </location>
</feature>
<accession>A0ABQ1IIN1</accession>